<dbReference type="SUPFAM" id="SSF103473">
    <property type="entry name" value="MFS general substrate transporter"/>
    <property type="match status" value="1"/>
</dbReference>
<evidence type="ECO:0000256" key="1">
    <source>
        <dbReference type="ARBA" id="ARBA00004651"/>
    </source>
</evidence>
<evidence type="ECO:0000313" key="9">
    <source>
        <dbReference type="EMBL" id="GAA1965997.1"/>
    </source>
</evidence>
<feature type="transmembrane region" description="Helical" evidence="7">
    <location>
        <begin position="368"/>
        <end position="391"/>
    </location>
</feature>
<feature type="transmembrane region" description="Helical" evidence="7">
    <location>
        <begin position="335"/>
        <end position="356"/>
    </location>
</feature>
<comment type="subcellular location">
    <subcellularLocation>
        <location evidence="1">Cell membrane</location>
        <topology evidence="1">Multi-pass membrane protein</topology>
    </subcellularLocation>
</comment>
<evidence type="ECO:0000256" key="7">
    <source>
        <dbReference type="SAM" id="Phobius"/>
    </source>
</evidence>
<keyword evidence="5 7" id="KW-1133">Transmembrane helix</keyword>
<protein>
    <submittedName>
        <fullName evidence="9">MFS transporter</fullName>
    </submittedName>
</protein>
<dbReference type="Gene3D" id="1.20.1720.10">
    <property type="entry name" value="Multidrug resistance protein D"/>
    <property type="match status" value="1"/>
</dbReference>
<evidence type="ECO:0000259" key="8">
    <source>
        <dbReference type="PROSITE" id="PS50850"/>
    </source>
</evidence>
<feature type="transmembrane region" description="Helical" evidence="7">
    <location>
        <begin position="146"/>
        <end position="168"/>
    </location>
</feature>
<gene>
    <name evidence="9" type="ORF">GCM10009754_42910</name>
</gene>
<proteinExistence type="predicted"/>
<organism evidence="9 10">
    <name type="scientific">Amycolatopsis minnesotensis</name>
    <dbReference type="NCBI Taxonomy" id="337894"/>
    <lineage>
        <taxon>Bacteria</taxon>
        <taxon>Bacillati</taxon>
        <taxon>Actinomycetota</taxon>
        <taxon>Actinomycetes</taxon>
        <taxon>Pseudonocardiales</taxon>
        <taxon>Pseudonocardiaceae</taxon>
        <taxon>Amycolatopsis</taxon>
    </lineage>
</organism>
<feature type="transmembrane region" description="Helical" evidence="7">
    <location>
        <begin position="301"/>
        <end position="323"/>
    </location>
</feature>
<dbReference type="Pfam" id="PF07690">
    <property type="entry name" value="MFS_1"/>
    <property type="match status" value="1"/>
</dbReference>
<comment type="caution">
    <text evidence="9">The sequence shown here is derived from an EMBL/GenBank/DDBJ whole genome shotgun (WGS) entry which is preliminary data.</text>
</comment>
<evidence type="ECO:0000256" key="4">
    <source>
        <dbReference type="ARBA" id="ARBA00022692"/>
    </source>
</evidence>
<feature type="transmembrane region" description="Helical" evidence="7">
    <location>
        <begin position="20"/>
        <end position="44"/>
    </location>
</feature>
<dbReference type="PANTHER" id="PTHR42718:SF46">
    <property type="entry name" value="BLR6921 PROTEIN"/>
    <property type="match status" value="1"/>
</dbReference>
<reference evidence="9 10" key="1">
    <citation type="journal article" date="2019" name="Int. J. Syst. Evol. Microbiol.">
        <title>The Global Catalogue of Microorganisms (GCM) 10K type strain sequencing project: providing services to taxonomists for standard genome sequencing and annotation.</title>
        <authorList>
            <consortium name="The Broad Institute Genomics Platform"/>
            <consortium name="The Broad Institute Genome Sequencing Center for Infectious Disease"/>
            <person name="Wu L."/>
            <person name="Ma J."/>
        </authorList>
    </citation>
    <scope>NUCLEOTIDE SEQUENCE [LARGE SCALE GENOMIC DNA]</scope>
    <source>
        <strain evidence="9 10">JCM 14545</strain>
    </source>
</reference>
<dbReference type="InterPro" id="IPR036259">
    <property type="entry name" value="MFS_trans_sf"/>
</dbReference>
<dbReference type="EMBL" id="BAAANN010000016">
    <property type="protein sequence ID" value="GAA1965997.1"/>
    <property type="molecule type" value="Genomic_DNA"/>
</dbReference>
<feature type="transmembrane region" description="Helical" evidence="7">
    <location>
        <begin position="87"/>
        <end position="106"/>
    </location>
</feature>
<accession>A0ABN2RAS0</accession>
<feature type="transmembrane region" description="Helical" evidence="7">
    <location>
        <begin position="412"/>
        <end position="429"/>
    </location>
</feature>
<feature type="transmembrane region" description="Helical" evidence="7">
    <location>
        <begin position="208"/>
        <end position="226"/>
    </location>
</feature>
<evidence type="ECO:0000256" key="6">
    <source>
        <dbReference type="ARBA" id="ARBA00023136"/>
    </source>
</evidence>
<feature type="transmembrane region" description="Helical" evidence="7">
    <location>
        <begin position="275"/>
        <end position="295"/>
    </location>
</feature>
<evidence type="ECO:0000256" key="3">
    <source>
        <dbReference type="ARBA" id="ARBA00022475"/>
    </source>
</evidence>
<feature type="transmembrane region" description="Helical" evidence="7">
    <location>
        <begin position="449"/>
        <end position="467"/>
    </location>
</feature>
<keyword evidence="10" id="KW-1185">Reference proteome</keyword>
<keyword evidence="6 7" id="KW-0472">Membrane</keyword>
<feature type="transmembrane region" description="Helical" evidence="7">
    <location>
        <begin position="238"/>
        <end position="255"/>
    </location>
</feature>
<keyword evidence="4 7" id="KW-0812">Transmembrane</keyword>
<evidence type="ECO:0000256" key="2">
    <source>
        <dbReference type="ARBA" id="ARBA00022448"/>
    </source>
</evidence>
<feature type="domain" description="Major facilitator superfamily (MFS) profile" evidence="8">
    <location>
        <begin position="21"/>
        <end position="472"/>
    </location>
</feature>
<keyword evidence="2" id="KW-0813">Transport</keyword>
<dbReference type="InterPro" id="IPR020846">
    <property type="entry name" value="MFS_dom"/>
</dbReference>
<keyword evidence="3" id="KW-1003">Cell membrane</keyword>
<evidence type="ECO:0000256" key="5">
    <source>
        <dbReference type="ARBA" id="ARBA00022989"/>
    </source>
</evidence>
<dbReference type="PROSITE" id="PS50850">
    <property type="entry name" value="MFS"/>
    <property type="match status" value="1"/>
</dbReference>
<feature type="transmembrane region" description="Helical" evidence="7">
    <location>
        <begin position="56"/>
        <end position="75"/>
    </location>
</feature>
<dbReference type="RefSeq" id="WP_344421424.1">
    <property type="nucleotide sequence ID" value="NZ_BAAANN010000016.1"/>
</dbReference>
<dbReference type="Gene3D" id="1.20.1250.20">
    <property type="entry name" value="MFS general substrate transporter like domains"/>
    <property type="match status" value="1"/>
</dbReference>
<dbReference type="CDD" id="cd17321">
    <property type="entry name" value="MFS_MMR_MDR_like"/>
    <property type="match status" value="1"/>
</dbReference>
<feature type="transmembrane region" description="Helical" evidence="7">
    <location>
        <begin position="174"/>
        <end position="196"/>
    </location>
</feature>
<dbReference type="PANTHER" id="PTHR42718">
    <property type="entry name" value="MAJOR FACILITATOR SUPERFAMILY MULTIDRUG TRANSPORTER MFSC"/>
    <property type="match status" value="1"/>
</dbReference>
<dbReference type="InterPro" id="IPR011701">
    <property type="entry name" value="MFS"/>
</dbReference>
<evidence type="ECO:0000313" key="10">
    <source>
        <dbReference type="Proteomes" id="UP001501116"/>
    </source>
</evidence>
<name>A0ABN2RAS0_9PSEU</name>
<feature type="transmembrane region" description="Helical" evidence="7">
    <location>
        <begin position="112"/>
        <end position="134"/>
    </location>
</feature>
<sequence length="487" mass="50543">MTRSTLPAPPGTRAAPRPGLALAVLLTCQLMFILDATVMNVALPRIRTDLGFSQPGLSWVMSSYTLVFGGLLLLGGRAGDLLGRRRMFVIGVTVFTAASFAGGFANSAEFLIIARVAQGAGAAMAGPSTLALVTTTVSEPSARIRALALFSAMSSGGFAIGLILGGLLTEWFSWRAVLFINVPFGVVIALLAPRFVREPARVSARLDLPGAVTATFGVAALVYGFIRAGDAGWGDTLVSLSLGAGVVLIAAFLLIERRTAQPLMPLHLFTDRDRIAAYANFFLGPMAMMSMFFYLTQFLQLVLKLAPLTTGFAFLPMAAGIFGMSRTVPRLLPRFGPKPLAITGSALMVTGLVLLTQVDTSSSYFGSLFAPLLLMGFGGGMAFSPLNVVIMSTVPSGEAGAAGGALQTMQQAGSALGLAVLATVFGSATRDPAPGAAPNDVFVTGMTHAYVVSAIVATGTLLVALTFRARRREAAAVTASAPPVLVE</sequence>
<dbReference type="Proteomes" id="UP001501116">
    <property type="component" value="Unassembled WGS sequence"/>
</dbReference>